<dbReference type="InterPro" id="IPR012851">
    <property type="entry name" value="Spore_coat_CotF-like"/>
</dbReference>
<organism evidence="1 2">
    <name type="scientific">Anaerobranca gottschalkii DSM 13577</name>
    <dbReference type="NCBI Taxonomy" id="1120990"/>
    <lineage>
        <taxon>Bacteria</taxon>
        <taxon>Bacillati</taxon>
        <taxon>Bacillota</taxon>
        <taxon>Clostridia</taxon>
        <taxon>Eubacteriales</taxon>
        <taxon>Proteinivoracaceae</taxon>
        <taxon>Anaerobranca</taxon>
    </lineage>
</organism>
<dbReference type="EMBL" id="FOIF01000081">
    <property type="protein sequence ID" value="SET20525.1"/>
    <property type="molecule type" value="Genomic_DNA"/>
</dbReference>
<dbReference type="AlphaFoldDB" id="A0A1I0CLH9"/>
<dbReference type="STRING" id="1120990.SAMN03080614_10815"/>
<dbReference type="Proteomes" id="UP000243819">
    <property type="component" value="Unassembled WGS sequence"/>
</dbReference>
<dbReference type="RefSeq" id="WP_091351548.1">
    <property type="nucleotide sequence ID" value="NZ_FOIF01000081.1"/>
</dbReference>
<sequence>MANYPNISAKDILHDCLSCEKSLTGLYNTALNEVNNQQLRQDLLSCLNECHTLQNTIYNIMEQRNMYQAKPAQPQEIAQAQQKYTNNK</sequence>
<dbReference type="OrthoDB" id="1685263at2"/>
<proteinExistence type="predicted"/>
<name>A0A1I0CLH9_9FIRM</name>
<gene>
    <name evidence="1" type="ORF">SAMN03080614_10815</name>
</gene>
<evidence type="ECO:0000313" key="2">
    <source>
        <dbReference type="Proteomes" id="UP000243819"/>
    </source>
</evidence>
<protein>
    <submittedName>
        <fullName evidence="1">Coat F domain-containing protein</fullName>
    </submittedName>
</protein>
<keyword evidence="2" id="KW-1185">Reference proteome</keyword>
<evidence type="ECO:0000313" key="1">
    <source>
        <dbReference type="EMBL" id="SET20525.1"/>
    </source>
</evidence>
<accession>A0A1I0CLH9</accession>
<reference evidence="2" key="1">
    <citation type="submission" date="2016-10" db="EMBL/GenBank/DDBJ databases">
        <authorList>
            <person name="Varghese N."/>
            <person name="Submissions S."/>
        </authorList>
    </citation>
    <scope>NUCLEOTIDE SEQUENCE [LARGE SCALE GENOMIC DNA]</scope>
    <source>
        <strain evidence="2">DSM 13577</strain>
    </source>
</reference>
<dbReference type="Pfam" id="PF07875">
    <property type="entry name" value="Coat_F"/>
    <property type="match status" value="1"/>
</dbReference>